<keyword evidence="2" id="KW-1185">Reference proteome</keyword>
<evidence type="ECO:0000313" key="2">
    <source>
        <dbReference type="Proteomes" id="UP000298588"/>
    </source>
</evidence>
<reference evidence="1 2" key="1">
    <citation type="submission" date="2019-04" db="EMBL/GenBank/DDBJ databases">
        <title>Phreatobacter aquaticus sp. nov.</title>
        <authorList>
            <person name="Choi A."/>
            <person name="Baek K."/>
        </authorList>
    </citation>
    <scope>NUCLEOTIDE SEQUENCE [LARGE SCALE GENOMIC DNA]</scope>
    <source>
        <strain evidence="1 2">NMCR1094</strain>
    </source>
</reference>
<protein>
    <submittedName>
        <fullName evidence="1">Uncharacterized protein</fullName>
    </submittedName>
</protein>
<dbReference type="RefSeq" id="WP_137099908.1">
    <property type="nucleotide sequence ID" value="NZ_CP039865.1"/>
</dbReference>
<dbReference type="EMBL" id="CP039865">
    <property type="protein sequence ID" value="QCK86577.1"/>
    <property type="molecule type" value="Genomic_DNA"/>
</dbReference>
<organism evidence="1 2">
    <name type="scientific">Phreatobacter aquaticus</name>
    <dbReference type="NCBI Taxonomy" id="2570229"/>
    <lineage>
        <taxon>Bacteria</taxon>
        <taxon>Pseudomonadati</taxon>
        <taxon>Pseudomonadota</taxon>
        <taxon>Alphaproteobacteria</taxon>
        <taxon>Hyphomicrobiales</taxon>
        <taxon>Phreatobacteraceae</taxon>
        <taxon>Phreatobacter</taxon>
    </lineage>
</organism>
<name>A0A4D7QNM4_9HYPH</name>
<proteinExistence type="predicted"/>
<gene>
    <name evidence="1" type="ORF">E8L99_12825</name>
</gene>
<dbReference type="AlphaFoldDB" id="A0A4D7QNM4"/>
<dbReference type="KEGG" id="paqt:E8L99_12825"/>
<evidence type="ECO:0000313" key="1">
    <source>
        <dbReference type="EMBL" id="QCK86577.1"/>
    </source>
</evidence>
<dbReference type="Proteomes" id="UP000298588">
    <property type="component" value="Chromosome"/>
</dbReference>
<accession>A0A4D7QNM4</accession>
<sequence>MSLGDVLPFAGVGSISGTSDHQVLADFTRIFDGLRVATKHLDATQLSELDRADILVALARASLAVLDANRLFVAQMGRPPCGDGAP</sequence>